<protein>
    <submittedName>
        <fullName evidence="2">Uncharacterized protein</fullName>
    </submittedName>
</protein>
<dbReference type="InParanoid" id="A0A0C3N4F6"/>
<evidence type="ECO:0000256" key="1">
    <source>
        <dbReference type="SAM" id="MobiDB-lite"/>
    </source>
</evidence>
<accession>A0A0C3N4F6</accession>
<dbReference type="EMBL" id="KN832057">
    <property type="protein sequence ID" value="KIN95924.1"/>
    <property type="molecule type" value="Genomic_DNA"/>
</dbReference>
<organism evidence="2 3">
    <name type="scientific">Pisolithus tinctorius Marx 270</name>
    <dbReference type="NCBI Taxonomy" id="870435"/>
    <lineage>
        <taxon>Eukaryota</taxon>
        <taxon>Fungi</taxon>
        <taxon>Dikarya</taxon>
        <taxon>Basidiomycota</taxon>
        <taxon>Agaricomycotina</taxon>
        <taxon>Agaricomycetes</taxon>
        <taxon>Agaricomycetidae</taxon>
        <taxon>Boletales</taxon>
        <taxon>Sclerodermatineae</taxon>
        <taxon>Pisolithaceae</taxon>
        <taxon>Pisolithus</taxon>
    </lineage>
</organism>
<reference evidence="2 3" key="1">
    <citation type="submission" date="2014-04" db="EMBL/GenBank/DDBJ databases">
        <authorList>
            <consortium name="DOE Joint Genome Institute"/>
            <person name="Kuo A."/>
            <person name="Kohler A."/>
            <person name="Costa M.D."/>
            <person name="Nagy L.G."/>
            <person name="Floudas D."/>
            <person name="Copeland A."/>
            <person name="Barry K.W."/>
            <person name="Cichocki N."/>
            <person name="Veneault-Fourrey C."/>
            <person name="LaButti K."/>
            <person name="Lindquist E.A."/>
            <person name="Lipzen A."/>
            <person name="Lundell T."/>
            <person name="Morin E."/>
            <person name="Murat C."/>
            <person name="Sun H."/>
            <person name="Tunlid A."/>
            <person name="Henrissat B."/>
            <person name="Grigoriev I.V."/>
            <person name="Hibbett D.S."/>
            <person name="Martin F."/>
            <person name="Nordberg H.P."/>
            <person name="Cantor M.N."/>
            <person name="Hua S.X."/>
        </authorList>
    </citation>
    <scope>NUCLEOTIDE SEQUENCE [LARGE SCALE GENOMIC DNA]</scope>
    <source>
        <strain evidence="2 3">Marx 270</strain>
    </source>
</reference>
<proteinExistence type="predicted"/>
<gene>
    <name evidence="2" type="ORF">M404DRAFT_293056</name>
</gene>
<name>A0A0C3N4F6_PISTI</name>
<feature type="compositionally biased region" description="Polar residues" evidence="1">
    <location>
        <begin position="40"/>
        <end position="53"/>
    </location>
</feature>
<dbReference type="Proteomes" id="UP000054217">
    <property type="component" value="Unassembled WGS sequence"/>
</dbReference>
<sequence length="96" mass="10654">MCESSTADATPPRCSVLSAQCRWVHVSKDQSSRRHEPLPTRQSKMSKTRSGNAANHWRALQPGPVGHLGTWGTRRSRAPPVPVDTHVPLDPYLLTF</sequence>
<dbReference type="HOGENOM" id="CLU_2360567_0_0_1"/>
<feature type="region of interest" description="Disordered" evidence="1">
    <location>
        <begin position="26"/>
        <end position="84"/>
    </location>
</feature>
<evidence type="ECO:0000313" key="2">
    <source>
        <dbReference type="EMBL" id="KIN95924.1"/>
    </source>
</evidence>
<feature type="compositionally biased region" description="Basic and acidic residues" evidence="1">
    <location>
        <begin position="26"/>
        <end position="38"/>
    </location>
</feature>
<keyword evidence="3" id="KW-1185">Reference proteome</keyword>
<evidence type="ECO:0000313" key="3">
    <source>
        <dbReference type="Proteomes" id="UP000054217"/>
    </source>
</evidence>
<dbReference type="AlphaFoldDB" id="A0A0C3N4F6"/>
<reference evidence="3" key="2">
    <citation type="submission" date="2015-01" db="EMBL/GenBank/DDBJ databases">
        <title>Evolutionary Origins and Diversification of the Mycorrhizal Mutualists.</title>
        <authorList>
            <consortium name="DOE Joint Genome Institute"/>
            <consortium name="Mycorrhizal Genomics Consortium"/>
            <person name="Kohler A."/>
            <person name="Kuo A."/>
            <person name="Nagy L.G."/>
            <person name="Floudas D."/>
            <person name="Copeland A."/>
            <person name="Barry K.W."/>
            <person name="Cichocki N."/>
            <person name="Veneault-Fourrey C."/>
            <person name="LaButti K."/>
            <person name="Lindquist E.A."/>
            <person name="Lipzen A."/>
            <person name="Lundell T."/>
            <person name="Morin E."/>
            <person name="Murat C."/>
            <person name="Riley R."/>
            <person name="Ohm R."/>
            <person name="Sun H."/>
            <person name="Tunlid A."/>
            <person name="Henrissat B."/>
            <person name="Grigoriev I.V."/>
            <person name="Hibbett D.S."/>
            <person name="Martin F."/>
        </authorList>
    </citation>
    <scope>NUCLEOTIDE SEQUENCE [LARGE SCALE GENOMIC DNA]</scope>
    <source>
        <strain evidence="3">Marx 270</strain>
    </source>
</reference>